<dbReference type="InterPro" id="IPR029479">
    <property type="entry name" value="Nitroreductase"/>
</dbReference>
<dbReference type="AlphaFoldDB" id="A0A5R8ZM39"/>
<dbReference type="GO" id="GO:0016491">
    <property type="term" value="F:oxidoreductase activity"/>
    <property type="evidence" value="ECO:0007669"/>
    <property type="project" value="InterPro"/>
</dbReference>
<dbReference type="InterPro" id="IPR052544">
    <property type="entry name" value="Bacteriocin_Proc_Enz"/>
</dbReference>
<dbReference type="Proteomes" id="UP000309033">
    <property type="component" value="Unassembled WGS sequence"/>
</dbReference>
<dbReference type="NCBIfam" id="TIGR03605">
    <property type="entry name" value="antibiot_sagB"/>
    <property type="match status" value="1"/>
</dbReference>
<dbReference type="Gene3D" id="3.40.109.10">
    <property type="entry name" value="NADH Oxidase"/>
    <property type="match status" value="1"/>
</dbReference>
<dbReference type="PANTHER" id="PTHR43745:SF2">
    <property type="entry name" value="NITROREDUCTASE MJ1384-RELATED"/>
    <property type="match status" value="1"/>
</dbReference>
<evidence type="ECO:0000313" key="4">
    <source>
        <dbReference type="Proteomes" id="UP000309033"/>
    </source>
</evidence>
<reference evidence="3" key="1">
    <citation type="submission" date="2019-05" db="EMBL/GenBank/DDBJ databases">
        <title>Isolation, diversity and antifungal activity of Actinobacteria from wheat.</title>
        <authorList>
            <person name="Yu B."/>
        </authorList>
    </citation>
    <scope>NUCLEOTIDE SEQUENCE [LARGE SCALE GENOMIC DNA]</scope>
    <source>
        <strain evidence="3">NEAU-HEGS1-5</strain>
    </source>
</reference>
<feature type="region of interest" description="Disordered" evidence="1">
    <location>
        <begin position="117"/>
        <end position="139"/>
    </location>
</feature>
<dbReference type="InterPro" id="IPR020051">
    <property type="entry name" value="SagB-type_dehydrogenase"/>
</dbReference>
<gene>
    <name evidence="3" type="ORF">FED44_01150</name>
</gene>
<evidence type="ECO:0000259" key="2">
    <source>
        <dbReference type="Pfam" id="PF00881"/>
    </source>
</evidence>
<dbReference type="CDD" id="cd02142">
    <property type="entry name" value="McbC_SagB-like_oxidoreductase"/>
    <property type="match status" value="1"/>
</dbReference>
<dbReference type="EMBL" id="VANP01000001">
    <property type="protein sequence ID" value="TLP66157.1"/>
    <property type="molecule type" value="Genomic_DNA"/>
</dbReference>
<evidence type="ECO:0000313" key="3">
    <source>
        <dbReference type="EMBL" id="TLP66157.1"/>
    </source>
</evidence>
<keyword evidence="4" id="KW-1185">Reference proteome</keyword>
<protein>
    <submittedName>
        <fullName evidence="3">SagB/ThcOx family dehydrogenase</fullName>
    </submittedName>
</protein>
<dbReference type="SUPFAM" id="SSF55469">
    <property type="entry name" value="FMN-dependent nitroreductase-like"/>
    <property type="match status" value="1"/>
</dbReference>
<dbReference type="OrthoDB" id="3723182at2"/>
<feature type="domain" description="Nitroreductase" evidence="2">
    <location>
        <begin position="166"/>
        <end position="351"/>
    </location>
</feature>
<sequence>MRVRVAEHAVLYWDDGRLVWDDYLHQQQFALTEDSSRVLWWFGKWRELRSIERFDAALVPIAERLLEAGLLIAEGSDRHERQNELKNRWGVWGPPAAYYHFATRARSGSRILTAGEDKARTREKVGASPAPPPFKPTAGRPLIALRKQRPSDAGWPHPRLMDALWTRRSTRAYLDKPVALDDLAGILTAAGGIIAFRDDPEFGHNVFKASPSAGARDPIEIYLYAGNVEGGLEPAIYHFSPSAHGVTRMGDAPSPKRLVSALGGQAWLAAAPVLLIYTAMIERSQWRYEAARAYRDISLGLGHVSQTVLLTATAMGLGAVFATAVRDEELEEFIGCDHMSEIVLGVTALGHPRGSTPSIPDDTAL</sequence>
<organism evidence="3 4">
    <name type="scientific">Microbispora triticiradicis</name>
    <dbReference type="NCBI Taxonomy" id="2200763"/>
    <lineage>
        <taxon>Bacteria</taxon>
        <taxon>Bacillati</taxon>
        <taxon>Actinomycetota</taxon>
        <taxon>Actinomycetes</taxon>
        <taxon>Streptosporangiales</taxon>
        <taxon>Streptosporangiaceae</taxon>
        <taxon>Microbispora</taxon>
    </lineage>
</organism>
<dbReference type="InterPro" id="IPR000415">
    <property type="entry name" value="Nitroreductase-like"/>
</dbReference>
<comment type="caution">
    <text evidence="3">The sequence shown here is derived from an EMBL/GenBank/DDBJ whole genome shotgun (WGS) entry which is preliminary data.</text>
</comment>
<evidence type="ECO:0000256" key="1">
    <source>
        <dbReference type="SAM" id="MobiDB-lite"/>
    </source>
</evidence>
<dbReference type="PANTHER" id="PTHR43745">
    <property type="entry name" value="NITROREDUCTASE MJ1384-RELATED"/>
    <property type="match status" value="1"/>
</dbReference>
<dbReference type="Pfam" id="PF00881">
    <property type="entry name" value="Nitroreductase"/>
    <property type="match status" value="1"/>
</dbReference>
<proteinExistence type="predicted"/>
<name>A0A5R8ZM39_9ACTN</name>
<accession>A0A5R8ZM39</accession>